<evidence type="ECO:0000313" key="2">
    <source>
        <dbReference type="EMBL" id="SDN50269.1"/>
    </source>
</evidence>
<evidence type="ECO:0000259" key="1">
    <source>
        <dbReference type="PROSITE" id="PS50965"/>
    </source>
</evidence>
<accession>A0A1H0BX51</accession>
<dbReference type="Proteomes" id="UP000199334">
    <property type="component" value="Unassembled WGS sequence"/>
</dbReference>
<dbReference type="PROSITE" id="PS50965">
    <property type="entry name" value="NERD"/>
    <property type="match status" value="1"/>
</dbReference>
<evidence type="ECO:0000313" key="3">
    <source>
        <dbReference type="Proteomes" id="UP000199334"/>
    </source>
</evidence>
<dbReference type="Pfam" id="PF08378">
    <property type="entry name" value="NERD"/>
    <property type="match status" value="1"/>
</dbReference>
<reference evidence="2 3" key="1">
    <citation type="submission" date="2016-10" db="EMBL/GenBank/DDBJ databases">
        <authorList>
            <person name="de Groot N.N."/>
        </authorList>
    </citation>
    <scope>NUCLEOTIDE SEQUENCE [LARGE SCALE GENOMIC DNA]</scope>
    <source>
        <strain evidence="2 3">CGMCC 1.3442</strain>
    </source>
</reference>
<sequence>MEVKGHEIPINLLSLIAIYFRLPNNHEKSATINNEITNYYSGYKGELANDYFIQFIDRDDMLILHDLRLPFMKSFYQIDTLILTSYFFLIIEIKNLSNFIRFNHEKGDMYQQTDLEKRTFQDPILQADAQVHQFKSFLYQLGLTNVHVETLVSFVNQNATLAEERDPRIIYGYQLKQKFDELLNKYPGIKVNQQKLEFLSNTLIKKNRPLHSDMMKKQGIKAHDLTYGILCPTCLKLSSKRQQSKWICSFCRESVRSYFMRTFIEYALIFDNTITNKKARKMLGINSSDAMQKIFQRSRFDYFGEKGNRVYQLNFDFQKDSAYLIDYYLRLKNLN</sequence>
<gene>
    <name evidence="2" type="ORF">SAMN05216498_2425</name>
</gene>
<dbReference type="RefSeq" id="WP_093856844.1">
    <property type="nucleotide sequence ID" value="NZ_BJVZ01000028.1"/>
</dbReference>
<organism evidence="2 3">
    <name type="scientific">Tenuibacillus multivorans</name>
    <dbReference type="NCBI Taxonomy" id="237069"/>
    <lineage>
        <taxon>Bacteria</taxon>
        <taxon>Bacillati</taxon>
        <taxon>Bacillota</taxon>
        <taxon>Bacilli</taxon>
        <taxon>Bacillales</taxon>
        <taxon>Bacillaceae</taxon>
        <taxon>Tenuibacillus</taxon>
    </lineage>
</organism>
<feature type="domain" description="NERD" evidence="1">
    <location>
        <begin position="41"/>
        <end position="157"/>
    </location>
</feature>
<dbReference type="EMBL" id="FNIG01000005">
    <property type="protein sequence ID" value="SDN50269.1"/>
    <property type="molecule type" value="Genomic_DNA"/>
</dbReference>
<proteinExistence type="predicted"/>
<dbReference type="OrthoDB" id="569879at2"/>
<keyword evidence="3" id="KW-1185">Reference proteome</keyword>
<dbReference type="AlphaFoldDB" id="A0A1H0BX51"/>
<name>A0A1H0BX51_9BACI</name>
<protein>
    <submittedName>
        <fullName evidence="2">Nuclease-related domain-containing protein</fullName>
    </submittedName>
</protein>
<dbReference type="InterPro" id="IPR011528">
    <property type="entry name" value="NERD"/>
</dbReference>
<dbReference type="STRING" id="237069.SAMN05216498_2425"/>